<reference evidence="2 3" key="1">
    <citation type="submission" date="2007-03" db="EMBL/GenBank/DDBJ databases">
        <authorList>
            <person name="Fulton L."/>
            <person name="Clifton S."/>
            <person name="Fulton B."/>
            <person name="Xu J."/>
            <person name="Minx P."/>
            <person name="Pepin K.H."/>
            <person name="Johnson M."/>
            <person name="Thiruvilangam P."/>
            <person name="Bhonagiri V."/>
            <person name="Nash W.E."/>
            <person name="Mardis E.R."/>
            <person name="Wilson R.K."/>
        </authorList>
    </citation>
    <scope>NUCLEOTIDE SEQUENCE [LARGE SCALE GENOMIC DNA]</scope>
    <source>
        <strain evidence="2 3">ATCC 27756</strain>
    </source>
</reference>
<dbReference type="EMBL" id="AAVP02000003">
    <property type="protein sequence ID" value="EDK24648.1"/>
    <property type="molecule type" value="Genomic_DNA"/>
</dbReference>
<gene>
    <name evidence="2" type="ORF">RUMTOR_00914</name>
</gene>
<sequence length="44" mass="5252">MSQDILFQYCAAIRYKRVRAGQEDGKRPCAPTEDDYDNREELLW</sequence>
<evidence type="ECO:0000313" key="2">
    <source>
        <dbReference type="EMBL" id="EDK24648.1"/>
    </source>
</evidence>
<dbReference type="PaxDb" id="411460-RUMTOR_00914"/>
<evidence type="ECO:0000256" key="1">
    <source>
        <dbReference type="SAM" id="MobiDB-lite"/>
    </source>
</evidence>
<dbReference type="AlphaFoldDB" id="A5KL10"/>
<organism evidence="2 3">
    <name type="scientific">[Ruminococcus] torques ATCC 27756</name>
    <dbReference type="NCBI Taxonomy" id="411460"/>
    <lineage>
        <taxon>Bacteria</taxon>
        <taxon>Bacillati</taxon>
        <taxon>Bacillota</taxon>
        <taxon>Clostridia</taxon>
        <taxon>Lachnospirales</taxon>
        <taxon>Lachnospiraceae</taxon>
        <taxon>Mediterraneibacter</taxon>
    </lineage>
</organism>
<comment type="caution">
    <text evidence="2">The sequence shown here is derived from an EMBL/GenBank/DDBJ whole genome shotgun (WGS) entry which is preliminary data.</text>
</comment>
<accession>A5KL10</accession>
<protein>
    <submittedName>
        <fullName evidence="2">Uncharacterized protein</fullName>
    </submittedName>
</protein>
<reference evidence="2 3" key="2">
    <citation type="submission" date="2007-04" db="EMBL/GenBank/DDBJ databases">
        <title>Draft genome sequence of Ruminococcus torques (ATCC 27756).</title>
        <authorList>
            <person name="Sudarsanam P."/>
            <person name="Ley R."/>
            <person name="Guruge J."/>
            <person name="Turnbaugh P.J."/>
            <person name="Mahowald M."/>
            <person name="Liep D."/>
            <person name="Gordon J."/>
        </authorList>
    </citation>
    <scope>NUCLEOTIDE SEQUENCE [LARGE SCALE GENOMIC DNA]</scope>
    <source>
        <strain evidence="2 3">ATCC 27756</strain>
    </source>
</reference>
<name>A5KL10_9FIRM</name>
<dbReference type="HOGENOM" id="CLU_3221649_0_0_9"/>
<proteinExistence type="predicted"/>
<feature type="region of interest" description="Disordered" evidence="1">
    <location>
        <begin position="20"/>
        <end position="44"/>
    </location>
</feature>
<evidence type="ECO:0000313" key="3">
    <source>
        <dbReference type="Proteomes" id="UP000003577"/>
    </source>
</evidence>
<dbReference type="Proteomes" id="UP000003577">
    <property type="component" value="Unassembled WGS sequence"/>
</dbReference>